<proteinExistence type="inferred from homology"/>
<keyword evidence="5" id="KW-0804">Transcription</keyword>
<evidence type="ECO:0000256" key="3">
    <source>
        <dbReference type="ARBA" id="ARBA00023015"/>
    </source>
</evidence>
<evidence type="ECO:0000313" key="8">
    <source>
        <dbReference type="Proteomes" id="UP000254771"/>
    </source>
</evidence>
<sequence length="87" mass="9871">MRDAPINLRALPIQRSLIDKAAAVLGKSRSDFMLEVVCREAENVLMNQQFFHLDATEFEAFEKILNAPVEDNPALQKLMKSKAPWEA</sequence>
<dbReference type="AlphaFoldDB" id="A0A370D7S1"/>
<comment type="caution">
    <text evidence="7">The sequence shown here is derived from an EMBL/GenBank/DDBJ whole genome shotgun (WGS) entry which is preliminary data.</text>
</comment>
<evidence type="ECO:0000313" key="7">
    <source>
        <dbReference type="EMBL" id="RDH80998.1"/>
    </source>
</evidence>
<dbReference type="InterPro" id="IPR014795">
    <property type="entry name" value="TacA_1-like"/>
</dbReference>
<keyword evidence="2" id="KW-1277">Toxin-antitoxin system</keyword>
<dbReference type="InterPro" id="IPR010985">
    <property type="entry name" value="Ribbon_hlx_hlx"/>
</dbReference>
<comment type="similarity">
    <text evidence="6">Belongs to the TacA antitoxin family.</text>
</comment>
<organism evidence="7 8">
    <name type="scientific">endosymbiont of Escarpia spicata</name>
    <dbReference type="NCBI Taxonomy" id="2200908"/>
    <lineage>
        <taxon>Bacteria</taxon>
        <taxon>Pseudomonadati</taxon>
        <taxon>Pseudomonadota</taxon>
        <taxon>Gammaproteobacteria</taxon>
        <taxon>sulfur-oxidizing symbionts</taxon>
    </lineage>
</organism>
<dbReference type="GO" id="GO:0006355">
    <property type="term" value="P:regulation of DNA-templated transcription"/>
    <property type="evidence" value="ECO:0007669"/>
    <property type="project" value="InterPro"/>
</dbReference>
<name>A0A370D7S1_9GAMM</name>
<dbReference type="PANTHER" id="PTHR35401:SF1">
    <property type="entry name" value="CYTOPLASMIC PROTEIN"/>
    <property type="match status" value="1"/>
</dbReference>
<evidence type="ECO:0000256" key="2">
    <source>
        <dbReference type="ARBA" id="ARBA00022649"/>
    </source>
</evidence>
<keyword evidence="3" id="KW-0805">Transcription regulation</keyword>
<evidence type="ECO:0000256" key="5">
    <source>
        <dbReference type="ARBA" id="ARBA00023163"/>
    </source>
</evidence>
<gene>
    <name evidence="7" type="ORF">DIZ78_17680</name>
</gene>
<dbReference type="EMBL" id="QFXE01000023">
    <property type="protein sequence ID" value="RDH80998.1"/>
    <property type="molecule type" value="Genomic_DNA"/>
</dbReference>
<reference evidence="7 8" key="1">
    <citation type="journal article" date="2018" name="ISME J.">
        <title>Endosymbiont genomes yield clues of tubeworm success.</title>
        <authorList>
            <person name="Li Y."/>
            <person name="Liles M.R."/>
            <person name="Halanych K.M."/>
        </authorList>
    </citation>
    <scope>NUCLEOTIDE SEQUENCE [LARGE SCALE GENOMIC DNA]</scope>
    <source>
        <strain evidence="7">A1462</strain>
    </source>
</reference>
<evidence type="ECO:0000256" key="6">
    <source>
        <dbReference type="ARBA" id="ARBA00049988"/>
    </source>
</evidence>
<dbReference type="GO" id="GO:0003677">
    <property type="term" value="F:DNA binding"/>
    <property type="evidence" value="ECO:0007669"/>
    <property type="project" value="UniProtKB-KW"/>
</dbReference>
<dbReference type="Gene3D" id="1.20.5.780">
    <property type="entry name" value="Single helix bin"/>
    <property type="match status" value="1"/>
</dbReference>
<dbReference type="SUPFAM" id="SSF47598">
    <property type="entry name" value="Ribbon-helix-helix"/>
    <property type="match status" value="1"/>
</dbReference>
<protein>
    <submittedName>
        <fullName evidence="7">Toxin-antitoxin system protein</fullName>
    </submittedName>
</protein>
<accession>A0A370D7S1</accession>
<dbReference type="PANTHER" id="PTHR35401">
    <property type="entry name" value="COPG FAMILY HELIX-TURN-HELIX PROTEIN-RELATED-RELATED"/>
    <property type="match status" value="1"/>
</dbReference>
<dbReference type="Pfam" id="PF08681">
    <property type="entry name" value="TacA1"/>
    <property type="match status" value="1"/>
</dbReference>
<evidence type="ECO:0000256" key="4">
    <source>
        <dbReference type="ARBA" id="ARBA00023125"/>
    </source>
</evidence>
<keyword evidence="8" id="KW-1185">Reference proteome</keyword>
<keyword evidence="1" id="KW-0678">Repressor</keyword>
<keyword evidence="4" id="KW-0238">DNA-binding</keyword>
<evidence type="ECO:0000256" key="1">
    <source>
        <dbReference type="ARBA" id="ARBA00022491"/>
    </source>
</evidence>
<dbReference type="Proteomes" id="UP000254771">
    <property type="component" value="Unassembled WGS sequence"/>
</dbReference>